<keyword evidence="7" id="KW-1185">Reference proteome</keyword>
<evidence type="ECO:0000313" key="6">
    <source>
        <dbReference type="EMBL" id="EDW01232.1"/>
    </source>
</evidence>
<dbReference type="InterPro" id="IPR042178">
    <property type="entry name" value="Serpin_sf_1"/>
</dbReference>
<dbReference type="Gene3D" id="3.30.497.10">
    <property type="entry name" value="Antithrombin, subunit I, domain 2"/>
    <property type="match status" value="1"/>
</dbReference>
<dbReference type="OrthoDB" id="671595at2759"/>
<dbReference type="Proteomes" id="UP000001070">
    <property type="component" value="Unassembled WGS sequence"/>
</dbReference>
<dbReference type="SMR" id="B4J895"/>
<dbReference type="HOGENOM" id="CLU_023330_0_1_1"/>
<dbReference type="FunCoup" id="B4J895">
    <property type="interactions" value="9"/>
</dbReference>
<accession>B4J895</accession>
<dbReference type="InterPro" id="IPR042185">
    <property type="entry name" value="Serpin_sf_2"/>
</dbReference>
<evidence type="ECO:0000256" key="2">
    <source>
        <dbReference type="ARBA" id="ARBA00022690"/>
    </source>
</evidence>
<sequence length="384" mass="42944">MAAGGNKTAPQSPSPVIFARNFFRALNDSGAVNWNNLIVSPVAARSAMTLVLMGSGGKSADELRSGLLLGTVRKLEIARQHAEFLNTDCVCNPKGVSMRLATGLYVKHDQQLHADFNLKAVQFFNAQADGLNFADAAAAMQHANKWLERQTFYTVRHLLSPASFNPNSSVILVNSLYFRAKWATRFSVERTAIDDFRINQNQRMMVPMMRQEGQFRFGESRRLKSRILQLPFEESDIYMLFIVPHAVNGLAALESKLSKLDLNEVARRAVMHDVDVTLPKFKIECEVDLKLPLQKLGVRRIFEPGAADLSRLFAKKSPHRITEARQKVSLNVNESGCGTADHTQGRVAAAKVNPERKVFKANQPFVFAIRSNKTVYFVGHFLKP</sequence>
<reference evidence="6 7" key="1">
    <citation type="journal article" date="2007" name="Nature">
        <title>Evolution of genes and genomes on the Drosophila phylogeny.</title>
        <authorList>
            <consortium name="Drosophila 12 Genomes Consortium"/>
            <person name="Clark A.G."/>
            <person name="Eisen M.B."/>
            <person name="Smith D.R."/>
            <person name="Bergman C.M."/>
            <person name="Oliver B."/>
            <person name="Markow T.A."/>
            <person name="Kaufman T.C."/>
            <person name="Kellis M."/>
            <person name="Gelbart W."/>
            <person name="Iyer V.N."/>
            <person name="Pollard D.A."/>
            <person name="Sackton T.B."/>
            <person name="Larracuente A.M."/>
            <person name="Singh N.D."/>
            <person name="Abad J.P."/>
            <person name="Abt D.N."/>
            <person name="Adryan B."/>
            <person name="Aguade M."/>
            <person name="Akashi H."/>
            <person name="Anderson W.W."/>
            <person name="Aquadro C.F."/>
            <person name="Ardell D.H."/>
            <person name="Arguello R."/>
            <person name="Artieri C.G."/>
            <person name="Barbash D.A."/>
            <person name="Barker D."/>
            <person name="Barsanti P."/>
            <person name="Batterham P."/>
            <person name="Batzoglou S."/>
            <person name="Begun D."/>
            <person name="Bhutkar A."/>
            <person name="Blanco E."/>
            <person name="Bosak S.A."/>
            <person name="Bradley R.K."/>
            <person name="Brand A.D."/>
            <person name="Brent M.R."/>
            <person name="Brooks A.N."/>
            <person name="Brown R.H."/>
            <person name="Butlin R.K."/>
            <person name="Caggese C."/>
            <person name="Calvi B.R."/>
            <person name="Bernardo de Carvalho A."/>
            <person name="Caspi A."/>
            <person name="Castrezana S."/>
            <person name="Celniker S.E."/>
            <person name="Chang J.L."/>
            <person name="Chapple C."/>
            <person name="Chatterji S."/>
            <person name="Chinwalla A."/>
            <person name="Civetta A."/>
            <person name="Clifton S.W."/>
            <person name="Comeron J.M."/>
            <person name="Costello J.C."/>
            <person name="Coyne J.A."/>
            <person name="Daub J."/>
            <person name="David R.G."/>
            <person name="Delcher A.L."/>
            <person name="Delehaunty K."/>
            <person name="Do C.B."/>
            <person name="Ebling H."/>
            <person name="Edwards K."/>
            <person name="Eickbush T."/>
            <person name="Evans J.D."/>
            <person name="Filipski A."/>
            <person name="Findeiss S."/>
            <person name="Freyhult E."/>
            <person name="Fulton L."/>
            <person name="Fulton R."/>
            <person name="Garcia A.C."/>
            <person name="Gardiner A."/>
            <person name="Garfield D.A."/>
            <person name="Garvin B.E."/>
            <person name="Gibson G."/>
            <person name="Gilbert D."/>
            <person name="Gnerre S."/>
            <person name="Godfrey J."/>
            <person name="Good R."/>
            <person name="Gotea V."/>
            <person name="Gravely B."/>
            <person name="Greenberg A.J."/>
            <person name="Griffiths-Jones S."/>
            <person name="Gross S."/>
            <person name="Guigo R."/>
            <person name="Gustafson E.A."/>
            <person name="Haerty W."/>
            <person name="Hahn M.W."/>
            <person name="Halligan D.L."/>
            <person name="Halpern A.L."/>
            <person name="Halter G.M."/>
            <person name="Han M.V."/>
            <person name="Heger A."/>
            <person name="Hillier L."/>
            <person name="Hinrichs A.S."/>
            <person name="Holmes I."/>
            <person name="Hoskins R.A."/>
            <person name="Hubisz M.J."/>
            <person name="Hultmark D."/>
            <person name="Huntley M.A."/>
            <person name="Jaffe D.B."/>
            <person name="Jagadeeshan S."/>
            <person name="Jeck W.R."/>
            <person name="Johnson J."/>
            <person name="Jones C.D."/>
            <person name="Jordan W.C."/>
            <person name="Karpen G.H."/>
            <person name="Kataoka E."/>
            <person name="Keightley P.D."/>
            <person name="Kheradpour P."/>
            <person name="Kirkness E.F."/>
            <person name="Koerich L.B."/>
            <person name="Kristiansen K."/>
            <person name="Kudrna D."/>
            <person name="Kulathinal R.J."/>
            <person name="Kumar S."/>
            <person name="Kwok R."/>
            <person name="Lander E."/>
            <person name="Langley C.H."/>
            <person name="Lapoint R."/>
            <person name="Lazzaro B.P."/>
            <person name="Lee S.J."/>
            <person name="Levesque L."/>
            <person name="Li R."/>
            <person name="Lin C.F."/>
            <person name="Lin M.F."/>
            <person name="Lindblad-Toh K."/>
            <person name="Llopart A."/>
            <person name="Long M."/>
            <person name="Low L."/>
            <person name="Lozovsky E."/>
            <person name="Lu J."/>
            <person name="Luo M."/>
            <person name="Machado C.A."/>
            <person name="Makalowski W."/>
            <person name="Marzo M."/>
            <person name="Matsuda M."/>
            <person name="Matzkin L."/>
            <person name="McAllister B."/>
            <person name="McBride C.S."/>
            <person name="McKernan B."/>
            <person name="McKernan K."/>
            <person name="Mendez-Lago M."/>
            <person name="Minx P."/>
            <person name="Mollenhauer M.U."/>
            <person name="Montooth K."/>
            <person name="Mount S.M."/>
            <person name="Mu X."/>
            <person name="Myers E."/>
            <person name="Negre B."/>
            <person name="Newfeld S."/>
            <person name="Nielsen R."/>
            <person name="Noor M.A."/>
            <person name="O'Grady P."/>
            <person name="Pachter L."/>
            <person name="Papaceit M."/>
            <person name="Parisi M.J."/>
            <person name="Parisi M."/>
            <person name="Parts L."/>
            <person name="Pedersen J.S."/>
            <person name="Pesole G."/>
            <person name="Phillippy A.M."/>
            <person name="Ponting C.P."/>
            <person name="Pop M."/>
            <person name="Porcelli D."/>
            <person name="Powell J.R."/>
            <person name="Prohaska S."/>
            <person name="Pruitt K."/>
            <person name="Puig M."/>
            <person name="Quesneville H."/>
            <person name="Ram K.R."/>
            <person name="Rand D."/>
            <person name="Rasmussen M.D."/>
            <person name="Reed L.K."/>
            <person name="Reenan R."/>
            <person name="Reily A."/>
            <person name="Remington K.A."/>
            <person name="Rieger T.T."/>
            <person name="Ritchie M.G."/>
            <person name="Robin C."/>
            <person name="Rogers Y.H."/>
            <person name="Rohde C."/>
            <person name="Rozas J."/>
            <person name="Rubenfield M.J."/>
            <person name="Ruiz A."/>
            <person name="Russo S."/>
            <person name="Salzberg S.L."/>
            <person name="Sanchez-Gracia A."/>
            <person name="Saranga D.J."/>
            <person name="Sato H."/>
            <person name="Schaeffer S.W."/>
            <person name="Schatz M.C."/>
            <person name="Schlenke T."/>
            <person name="Schwartz R."/>
            <person name="Segarra C."/>
            <person name="Singh R.S."/>
            <person name="Sirot L."/>
            <person name="Sirota M."/>
            <person name="Sisneros N.B."/>
            <person name="Smith C.D."/>
            <person name="Smith T.F."/>
            <person name="Spieth J."/>
            <person name="Stage D.E."/>
            <person name="Stark A."/>
            <person name="Stephan W."/>
            <person name="Strausberg R.L."/>
            <person name="Strempel S."/>
            <person name="Sturgill D."/>
            <person name="Sutton G."/>
            <person name="Sutton G.G."/>
            <person name="Tao W."/>
            <person name="Teichmann S."/>
            <person name="Tobari Y.N."/>
            <person name="Tomimura Y."/>
            <person name="Tsolas J.M."/>
            <person name="Valente V.L."/>
            <person name="Venter E."/>
            <person name="Venter J.C."/>
            <person name="Vicario S."/>
            <person name="Vieira F.G."/>
            <person name="Vilella A.J."/>
            <person name="Villasante A."/>
            <person name="Walenz B."/>
            <person name="Wang J."/>
            <person name="Wasserman M."/>
            <person name="Watts T."/>
            <person name="Wilson D."/>
            <person name="Wilson R.K."/>
            <person name="Wing R.A."/>
            <person name="Wolfner M.F."/>
            <person name="Wong A."/>
            <person name="Wong G.K."/>
            <person name="Wu C.I."/>
            <person name="Wu G."/>
            <person name="Yamamoto D."/>
            <person name="Yang H.P."/>
            <person name="Yang S.P."/>
            <person name="Yorke J.A."/>
            <person name="Yoshida K."/>
            <person name="Zdobnov E."/>
            <person name="Zhang P."/>
            <person name="Zhang Y."/>
            <person name="Zimin A.V."/>
            <person name="Baldwin J."/>
            <person name="Abdouelleil A."/>
            <person name="Abdulkadir J."/>
            <person name="Abebe A."/>
            <person name="Abera B."/>
            <person name="Abreu J."/>
            <person name="Acer S.C."/>
            <person name="Aftuck L."/>
            <person name="Alexander A."/>
            <person name="An P."/>
            <person name="Anderson E."/>
            <person name="Anderson S."/>
            <person name="Arachi H."/>
            <person name="Azer M."/>
            <person name="Bachantsang P."/>
            <person name="Barry A."/>
            <person name="Bayul T."/>
            <person name="Berlin A."/>
            <person name="Bessette D."/>
            <person name="Bloom T."/>
            <person name="Blye J."/>
            <person name="Boguslavskiy L."/>
            <person name="Bonnet C."/>
            <person name="Boukhgalter B."/>
            <person name="Bourzgui I."/>
            <person name="Brown A."/>
            <person name="Cahill P."/>
            <person name="Channer S."/>
            <person name="Cheshatsang Y."/>
            <person name="Chuda L."/>
            <person name="Citroen M."/>
            <person name="Collymore A."/>
            <person name="Cooke P."/>
            <person name="Costello M."/>
            <person name="D'Aco K."/>
            <person name="Daza R."/>
            <person name="De Haan G."/>
            <person name="DeGray S."/>
            <person name="DeMaso C."/>
            <person name="Dhargay N."/>
            <person name="Dooley K."/>
            <person name="Dooley E."/>
            <person name="Doricent M."/>
            <person name="Dorje P."/>
            <person name="Dorjee K."/>
            <person name="Dupes A."/>
            <person name="Elong R."/>
            <person name="Falk J."/>
            <person name="Farina A."/>
            <person name="Faro S."/>
            <person name="Ferguson D."/>
            <person name="Fisher S."/>
            <person name="Foley C.D."/>
            <person name="Franke A."/>
            <person name="Friedrich D."/>
            <person name="Gadbois L."/>
            <person name="Gearin G."/>
            <person name="Gearin C.R."/>
            <person name="Giannoukos G."/>
            <person name="Goode T."/>
            <person name="Graham J."/>
            <person name="Grandbois E."/>
            <person name="Grewal S."/>
            <person name="Gyaltsen K."/>
            <person name="Hafez N."/>
            <person name="Hagos B."/>
            <person name="Hall J."/>
            <person name="Henson C."/>
            <person name="Hollinger A."/>
            <person name="Honan T."/>
            <person name="Huard M.D."/>
            <person name="Hughes L."/>
            <person name="Hurhula B."/>
            <person name="Husby M.E."/>
            <person name="Kamat A."/>
            <person name="Kanga B."/>
            <person name="Kashin S."/>
            <person name="Khazanovich D."/>
            <person name="Kisner P."/>
            <person name="Lance K."/>
            <person name="Lara M."/>
            <person name="Lee W."/>
            <person name="Lennon N."/>
            <person name="Letendre F."/>
            <person name="LeVine R."/>
            <person name="Lipovsky A."/>
            <person name="Liu X."/>
            <person name="Liu J."/>
            <person name="Liu S."/>
            <person name="Lokyitsang T."/>
            <person name="Lokyitsang Y."/>
            <person name="Lubonja R."/>
            <person name="Lui A."/>
            <person name="MacDonald P."/>
            <person name="Magnisalis V."/>
            <person name="Maru K."/>
            <person name="Matthews C."/>
            <person name="McCusker W."/>
            <person name="McDonough S."/>
            <person name="Mehta T."/>
            <person name="Meldrim J."/>
            <person name="Meneus L."/>
            <person name="Mihai O."/>
            <person name="Mihalev A."/>
            <person name="Mihova T."/>
            <person name="Mittelman R."/>
            <person name="Mlenga V."/>
            <person name="Montmayeur A."/>
            <person name="Mulrain L."/>
            <person name="Navidi A."/>
            <person name="Naylor J."/>
            <person name="Negash T."/>
            <person name="Nguyen T."/>
            <person name="Nguyen N."/>
            <person name="Nicol R."/>
            <person name="Norbu C."/>
            <person name="Norbu N."/>
            <person name="Novod N."/>
            <person name="O'Neill B."/>
            <person name="Osman S."/>
            <person name="Markiewicz E."/>
            <person name="Oyono O.L."/>
            <person name="Patti C."/>
            <person name="Phunkhang P."/>
            <person name="Pierre F."/>
            <person name="Priest M."/>
            <person name="Raghuraman S."/>
            <person name="Rege F."/>
            <person name="Reyes R."/>
            <person name="Rise C."/>
            <person name="Rogov P."/>
            <person name="Ross K."/>
            <person name="Ryan E."/>
            <person name="Settipalli S."/>
            <person name="Shea T."/>
            <person name="Sherpa N."/>
            <person name="Shi L."/>
            <person name="Shih D."/>
            <person name="Sparrow T."/>
            <person name="Spaulding J."/>
            <person name="Stalker J."/>
            <person name="Stange-Thomann N."/>
            <person name="Stavropoulos S."/>
            <person name="Stone C."/>
            <person name="Strader C."/>
            <person name="Tesfaye S."/>
            <person name="Thomson T."/>
            <person name="Thoulutsang Y."/>
            <person name="Thoulutsang D."/>
            <person name="Topham K."/>
            <person name="Topping I."/>
            <person name="Tsamla T."/>
            <person name="Vassiliev H."/>
            <person name="Vo A."/>
            <person name="Wangchuk T."/>
            <person name="Wangdi T."/>
            <person name="Weiand M."/>
            <person name="Wilkinson J."/>
            <person name="Wilson A."/>
            <person name="Yadav S."/>
            <person name="Young G."/>
            <person name="Yu Q."/>
            <person name="Zembek L."/>
            <person name="Zhong D."/>
            <person name="Zimmer A."/>
            <person name="Zwirko Z."/>
            <person name="Jaffe D.B."/>
            <person name="Alvarez P."/>
            <person name="Brockman W."/>
            <person name="Butler J."/>
            <person name="Chin C."/>
            <person name="Gnerre S."/>
            <person name="Grabherr M."/>
            <person name="Kleber M."/>
            <person name="Mauceli E."/>
            <person name="MacCallum I."/>
        </authorList>
    </citation>
    <scope>NUCLEOTIDE SEQUENCE [LARGE SCALE GENOMIC DNA]</scope>
    <source>
        <strain evidence="7">Tucson 15287-2541.00</strain>
    </source>
</reference>
<dbReference type="PANTHER" id="PTHR11461:SF211">
    <property type="entry name" value="GH10112P-RELATED"/>
    <property type="match status" value="1"/>
</dbReference>
<dbReference type="eggNOG" id="KOG2392">
    <property type="taxonomic scope" value="Eukaryota"/>
</dbReference>
<dbReference type="SUPFAM" id="SSF56574">
    <property type="entry name" value="Serpins"/>
    <property type="match status" value="1"/>
</dbReference>
<evidence type="ECO:0000256" key="4">
    <source>
        <dbReference type="RuleBase" id="RU000411"/>
    </source>
</evidence>
<feature type="domain" description="Serpin" evidence="5">
    <location>
        <begin position="20"/>
        <end position="384"/>
    </location>
</feature>
<name>B4J895_DROGR</name>
<dbReference type="Gene3D" id="2.30.39.10">
    <property type="entry name" value="Alpha-1-antitrypsin, domain 1"/>
    <property type="match status" value="1"/>
</dbReference>
<dbReference type="SMART" id="SM00093">
    <property type="entry name" value="SERPIN"/>
    <property type="match status" value="1"/>
</dbReference>
<dbReference type="GO" id="GO:0005615">
    <property type="term" value="C:extracellular space"/>
    <property type="evidence" value="ECO:0007669"/>
    <property type="project" value="InterPro"/>
</dbReference>
<keyword evidence="3" id="KW-0722">Serine protease inhibitor</keyword>
<dbReference type="EMBL" id="CH916367">
    <property type="protein sequence ID" value="EDW01232.1"/>
    <property type="molecule type" value="Genomic_DNA"/>
</dbReference>
<dbReference type="InterPro" id="IPR036186">
    <property type="entry name" value="Serpin_sf"/>
</dbReference>
<dbReference type="PhylomeDB" id="B4J895"/>
<dbReference type="PANTHER" id="PTHR11461">
    <property type="entry name" value="SERINE PROTEASE INHIBITOR, SERPIN"/>
    <property type="match status" value="1"/>
</dbReference>
<protein>
    <submittedName>
        <fullName evidence="6">GH20566</fullName>
    </submittedName>
</protein>
<dbReference type="AlphaFoldDB" id="B4J895"/>
<comment type="similarity">
    <text evidence="1 4">Belongs to the serpin family.</text>
</comment>
<proteinExistence type="inferred from homology"/>
<evidence type="ECO:0000259" key="5">
    <source>
        <dbReference type="SMART" id="SM00093"/>
    </source>
</evidence>
<keyword evidence="2" id="KW-0646">Protease inhibitor</keyword>
<dbReference type="PROSITE" id="PS00284">
    <property type="entry name" value="SERPIN"/>
    <property type="match status" value="1"/>
</dbReference>
<dbReference type="InterPro" id="IPR023795">
    <property type="entry name" value="Serpin_CS"/>
</dbReference>
<evidence type="ECO:0000256" key="1">
    <source>
        <dbReference type="ARBA" id="ARBA00009500"/>
    </source>
</evidence>
<dbReference type="MEROPS" id="I04.067"/>
<dbReference type="OMA" id="QRMELPM"/>
<dbReference type="InParanoid" id="B4J895"/>
<dbReference type="CDD" id="cd19954">
    <property type="entry name" value="serpin42Dd-like_insects"/>
    <property type="match status" value="1"/>
</dbReference>
<dbReference type="InterPro" id="IPR000215">
    <property type="entry name" value="Serpin_fam"/>
</dbReference>
<evidence type="ECO:0000313" key="7">
    <source>
        <dbReference type="Proteomes" id="UP000001070"/>
    </source>
</evidence>
<organism evidence="7">
    <name type="scientific">Drosophila grimshawi</name>
    <name type="common">Hawaiian fruit fly</name>
    <name type="synonym">Idiomyia grimshawi</name>
    <dbReference type="NCBI Taxonomy" id="7222"/>
    <lineage>
        <taxon>Eukaryota</taxon>
        <taxon>Metazoa</taxon>
        <taxon>Ecdysozoa</taxon>
        <taxon>Arthropoda</taxon>
        <taxon>Hexapoda</taxon>
        <taxon>Insecta</taxon>
        <taxon>Pterygota</taxon>
        <taxon>Neoptera</taxon>
        <taxon>Endopterygota</taxon>
        <taxon>Diptera</taxon>
        <taxon>Brachycera</taxon>
        <taxon>Muscomorpha</taxon>
        <taxon>Ephydroidea</taxon>
        <taxon>Drosophilidae</taxon>
        <taxon>Drosophila</taxon>
        <taxon>Hawaiian Drosophila</taxon>
    </lineage>
</organism>
<evidence type="ECO:0000256" key="3">
    <source>
        <dbReference type="ARBA" id="ARBA00022900"/>
    </source>
</evidence>
<dbReference type="InterPro" id="IPR023796">
    <property type="entry name" value="Serpin_dom"/>
</dbReference>
<dbReference type="GO" id="GO:0004867">
    <property type="term" value="F:serine-type endopeptidase inhibitor activity"/>
    <property type="evidence" value="ECO:0007669"/>
    <property type="project" value="UniProtKB-KW"/>
</dbReference>
<gene>
    <name evidence="6" type="primary">Dgri\GH20566</name>
    <name evidence="6" type="ORF">Dgri_GH20566</name>
</gene>
<dbReference type="Pfam" id="PF00079">
    <property type="entry name" value="Serpin"/>
    <property type="match status" value="1"/>
</dbReference>